<dbReference type="GeneID" id="33560574"/>
<feature type="region of interest" description="Disordered" evidence="1">
    <location>
        <begin position="46"/>
        <end position="73"/>
    </location>
</feature>
<reference evidence="3 4" key="1">
    <citation type="submission" date="2017-03" db="EMBL/GenBank/DDBJ databases">
        <title>Widespread Adenine N6-methylation of Active Genes in Fungi.</title>
        <authorList>
            <consortium name="DOE Joint Genome Institute"/>
            <person name="Mondo S.J."/>
            <person name="Dannebaum R.O."/>
            <person name="Kuo R.C."/>
            <person name="Louie K.B."/>
            <person name="Bewick A.J."/>
            <person name="Labutti K."/>
            <person name="Haridas S."/>
            <person name="Kuo A."/>
            <person name="Salamov A."/>
            <person name="Ahrendt S.R."/>
            <person name="Lau R."/>
            <person name="Bowen B.P."/>
            <person name="Lipzen A."/>
            <person name="Sullivan W."/>
            <person name="Andreopoulos W.B."/>
            <person name="Clum A."/>
            <person name="Lindquist E."/>
            <person name="Daum C."/>
            <person name="Northen T.R."/>
            <person name="Ramamoorthy G."/>
            <person name="Schmitz R.J."/>
            <person name="Gryganskyi A."/>
            <person name="Culley D."/>
            <person name="Magnuson J."/>
            <person name="James T.Y."/>
            <person name="O'Malley M.A."/>
            <person name="Stajich J.E."/>
            <person name="Spatafora J.W."/>
            <person name="Visel A."/>
            <person name="Grigoriev I.V."/>
        </authorList>
    </citation>
    <scope>NUCLEOTIDE SEQUENCE [LARGE SCALE GENOMIC DNA]</scope>
    <source>
        <strain evidence="3 4">NRRL Y-17943</strain>
    </source>
</reference>
<dbReference type="RefSeq" id="XP_021867730.1">
    <property type="nucleotide sequence ID" value="XM_022018765.1"/>
</dbReference>
<dbReference type="Proteomes" id="UP000193218">
    <property type="component" value="Unassembled WGS sequence"/>
</dbReference>
<feature type="region of interest" description="Disordered" evidence="1">
    <location>
        <begin position="93"/>
        <end position="146"/>
    </location>
</feature>
<sequence length="206" mass="21204">MLLSLSLIGLLTLVAAYPQPGLPDAALGTGRNNVIIPKIHRRVFSEPRRLDSESTHQAGLERQPQPEPNTLMPASKAIPYLNALDPETGSKYFSFDLANSDPDGNEVTTGSGDQETSDQATTAAPSTVPSSTQIPGPHTTNFQAGSLPSAIIPPYYSADGPGGPLDKADIATMPDSGAAARGAIPVVGATIVFTVVSLVAGTMGAL</sequence>
<proteinExistence type="predicted"/>
<feature type="signal peptide" evidence="2">
    <location>
        <begin position="1"/>
        <end position="16"/>
    </location>
</feature>
<feature type="compositionally biased region" description="Polar residues" evidence="1">
    <location>
        <begin position="106"/>
        <end position="119"/>
    </location>
</feature>
<dbReference type="EMBL" id="NBSH01000022">
    <property type="protein sequence ID" value="ORX33394.1"/>
    <property type="molecule type" value="Genomic_DNA"/>
</dbReference>
<feature type="compositionally biased region" description="Low complexity" evidence="1">
    <location>
        <begin position="120"/>
        <end position="132"/>
    </location>
</feature>
<accession>A0A1Y1U772</accession>
<keyword evidence="4" id="KW-1185">Reference proteome</keyword>
<evidence type="ECO:0000256" key="1">
    <source>
        <dbReference type="SAM" id="MobiDB-lite"/>
    </source>
</evidence>
<name>A0A1Y1U772_9TREE</name>
<protein>
    <submittedName>
        <fullName evidence="3">Uncharacterized protein</fullName>
    </submittedName>
</protein>
<evidence type="ECO:0000313" key="3">
    <source>
        <dbReference type="EMBL" id="ORX33394.1"/>
    </source>
</evidence>
<keyword evidence="2" id="KW-0732">Signal</keyword>
<organism evidence="3 4">
    <name type="scientific">Kockovaella imperatae</name>
    <dbReference type="NCBI Taxonomy" id="4999"/>
    <lineage>
        <taxon>Eukaryota</taxon>
        <taxon>Fungi</taxon>
        <taxon>Dikarya</taxon>
        <taxon>Basidiomycota</taxon>
        <taxon>Agaricomycotina</taxon>
        <taxon>Tremellomycetes</taxon>
        <taxon>Tremellales</taxon>
        <taxon>Cuniculitremaceae</taxon>
        <taxon>Kockovaella</taxon>
    </lineage>
</organism>
<dbReference type="InParanoid" id="A0A1Y1U772"/>
<evidence type="ECO:0000313" key="4">
    <source>
        <dbReference type="Proteomes" id="UP000193218"/>
    </source>
</evidence>
<evidence type="ECO:0000256" key="2">
    <source>
        <dbReference type="SAM" id="SignalP"/>
    </source>
</evidence>
<dbReference type="AlphaFoldDB" id="A0A1Y1U772"/>
<feature type="chain" id="PRO_5012666030" evidence="2">
    <location>
        <begin position="17"/>
        <end position="206"/>
    </location>
</feature>
<comment type="caution">
    <text evidence="3">The sequence shown here is derived from an EMBL/GenBank/DDBJ whole genome shotgun (WGS) entry which is preliminary data.</text>
</comment>
<gene>
    <name evidence="3" type="ORF">BD324DRAFT_654187</name>
</gene>